<keyword evidence="2" id="KW-1185">Reference proteome</keyword>
<dbReference type="InterPro" id="IPR027417">
    <property type="entry name" value="P-loop_NTPase"/>
</dbReference>
<sequence length="550" mass="60870">MRLPKLRQFTEAQKQVYLYAPTDKHVLVSGPPGTGKTLIACQRAIELEKREVPVMLGMFNRVLARYSSNAADGSRIPSATVLTWFGDWWKRSSGLPPHPEGTNRIAIEVPYEQKDAAKLAGAGWYANEWRPWEKKKGVWMMDVPTYLANPEAFSAWKVWHEPPRAQDNPSSLDWDAVAKHVLMYEECIPDKALELGTLLIDEGQDFPRGFYKTLRTLSAVALARGARVQHPPRCFVLADENQQITTSNSTLDEIAGALGIAADNRYQLLDNFRNTREIAELARSFFADVGVMPNLPARQGERPMLSVVANQAQVAQRISIWLTNNPGKEVGVLVFGEATRKMMATLLKDILSHQVGRPIRVQSYSWESRRDNPADKLQFDAPDVVTVLNMQSCKGLEFDATFIVDVSQAQIGIYGPDRFRMQMFVATSRARNWVQLIDSGPHAGAGPCFALMPGSDVLEREAAFAVSAATAPIAPPPAATGSKAPVVAELGEAAWVAQLQRIATRMSLQFDDHRAGGGALWIGGGPELRPLLGPLGLTYSEKRSAWWRKQ</sequence>
<dbReference type="Gene3D" id="3.40.50.300">
    <property type="entry name" value="P-loop containing nucleotide triphosphate hydrolases"/>
    <property type="match status" value="2"/>
</dbReference>
<name>A0ABU8XFY0_9BURK</name>
<comment type="caution">
    <text evidence="1">The sequence shown here is derived from an EMBL/GenBank/DDBJ whole genome shotgun (WGS) entry which is preliminary data.</text>
</comment>
<evidence type="ECO:0000313" key="1">
    <source>
        <dbReference type="EMBL" id="MEJ8858646.1"/>
    </source>
</evidence>
<proteinExistence type="predicted"/>
<evidence type="ECO:0008006" key="3">
    <source>
        <dbReference type="Google" id="ProtNLM"/>
    </source>
</evidence>
<dbReference type="EMBL" id="JBBKZS010000018">
    <property type="protein sequence ID" value="MEJ8858646.1"/>
    <property type="molecule type" value="Genomic_DNA"/>
</dbReference>
<accession>A0ABU8XFY0</accession>
<dbReference type="PANTHER" id="PTHR11070">
    <property type="entry name" value="UVRD / RECB / PCRA DNA HELICASE FAMILY MEMBER"/>
    <property type="match status" value="1"/>
</dbReference>
<organism evidence="1 2">
    <name type="scientific">Variovorax robiniae</name>
    <dbReference type="NCBI Taxonomy" id="1836199"/>
    <lineage>
        <taxon>Bacteria</taxon>
        <taxon>Pseudomonadati</taxon>
        <taxon>Pseudomonadota</taxon>
        <taxon>Betaproteobacteria</taxon>
        <taxon>Burkholderiales</taxon>
        <taxon>Comamonadaceae</taxon>
        <taxon>Variovorax</taxon>
    </lineage>
</organism>
<gene>
    <name evidence="1" type="ORF">WKW79_29015</name>
</gene>
<protein>
    <recommendedName>
        <fullName evidence="3">DNA helicase</fullName>
    </recommendedName>
</protein>
<dbReference type="CDD" id="cd00009">
    <property type="entry name" value="AAA"/>
    <property type="match status" value="1"/>
</dbReference>
<dbReference type="Proteomes" id="UP001367030">
    <property type="component" value="Unassembled WGS sequence"/>
</dbReference>
<dbReference type="RefSeq" id="WP_340338706.1">
    <property type="nucleotide sequence ID" value="NZ_JBBKZS010000018.1"/>
</dbReference>
<dbReference type="InterPro" id="IPR000212">
    <property type="entry name" value="DNA_helicase_UvrD/REP"/>
</dbReference>
<evidence type="ECO:0000313" key="2">
    <source>
        <dbReference type="Proteomes" id="UP001367030"/>
    </source>
</evidence>
<reference evidence="1 2" key="1">
    <citation type="submission" date="2024-03" db="EMBL/GenBank/DDBJ databases">
        <title>Novel species of the genus Variovorax.</title>
        <authorList>
            <person name="Liu Q."/>
            <person name="Xin Y.-H."/>
        </authorList>
    </citation>
    <scope>NUCLEOTIDE SEQUENCE [LARGE SCALE GENOMIC DNA]</scope>
    <source>
        <strain evidence="1 2">KACC 18901</strain>
    </source>
</reference>
<dbReference type="SUPFAM" id="SSF52540">
    <property type="entry name" value="P-loop containing nucleoside triphosphate hydrolases"/>
    <property type="match status" value="1"/>
</dbReference>